<name>A0A9P6FSI4_9FUNG</name>
<sequence length="264" mass="29562">MMTGTPTAILPAETASAMSHEFKNSKFIIHYFEFHGIASATRTLLAYGGASWENRLQKMEEWPKVKPTTPCGTLPVLTEMVHPGGDASKEQVIAIPESGAMERYLARKFNLLGETPREEVLNDIFYAQAVVLNLKFAEKVIWTDEELRPKAMDKLINQSLVAWVEDCERHLAATGNTGHFVGNKFTLADIRTAAVLDTFLALKSEHVLNEAKTPGLFKLKRTVDSHPGIAAWRRSDEYKQLDETTQKGLSTYFEFDMSKSHLSA</sequence>
<dbReference type="PANTHER" id="PTHR11571">
    <property type="entry name" value="GLUTATHIONE S-TRANSFERASE"/>
    <property type="match status" value="1"/>
</dbReference>
<feature type="domain" description="GST C-terminal" evidence="2">
    <location>
        <begin position="115"/>
        <end position="246"/>
    </location>
</feature>
<dbReference type="InterPro" id="IPR036249">
    <property type="entry name" value="Thioredoxin-like_sf"/>
</dbReference>
<evidence type="ECO:0000313" key="4">
    <source>
        <dbReference type="Proteomes" id="UP000780801"/>
    </source>
</evidence>
<dbReference type="AlphaFoldDB" id="A0A9P6FSI4"/>
<dbReference type="Gene3D" id="1.20.1050.10">
    <property type="match status" value="1"/>
</dbReference>
<dbReference type="PROSITE" id="PS50405">
    <property type="entry name" value="GST_CTER"/>
    <property type="match status" value="1"/>
</dbReference>
<dbReference type="PROSITE" id="PS50404">
    <property type="entry name" value="GST_NTER"/>
    <property type="match status" value="1"/>
</dbReference>
<dbReference type="InterPro" id="IPR040079">
    <property type="entry name" value="Glutathione_S-Trfase"/>
</dbReference>
<dbReference type="InterPro" id="IPR010987">
    <property type="entry name" value="Glutathione-S-Trfase_C-like"/>
</dbReference>
<dbReference type="SFLD" id="SFLDS00019">
    <property type="entry name" value="Glutathione_Transferase_(cytos"/>
    <property type="match status" value="1"/>
</dbReference>
<dbReference type="EMBL" id="JAABOA010001955">
    <property type="protein sequence ID" value="KAF9580609.1"/>
    <property type="molecule type" value="Genomic_DNA"/>
</dbReference>
<evidence type="ECO:0008006" key="5">
    <source>
        <dbReference type="Google" id="ProtNLM"/>
    </source>
</evidence>
<accession>A0A9P6FSI4</accession>
<feature type="domain" description="GST N-terminal" evidence="1">
    <location>
        <begin position="25"/>
        <end position="113"/>
    </location>
</feature>
<protein>
    <recommendedName>
        <fullName evidence="5">Glutathione S-transferase</fullName>
    </recommendedName>
</protein>
<dbReference type="GO" id="GO:0006749">
    <property type="term" value="P:glutathione metabolic process"/>
    <property type="evidence" value="ECO:0007669"/>
    <property type="project" value="TreeGrafter"/>
</dbReference>
<dbReference type="CDD" id="cd03039">
    <property type="entry name" value="GST_N_Sigma_like"/>
    <property type="match status" value="1"/>
</dbReference>
<proteinExistence type="predicted"/>
<gene>
    <name evidence="3" type="ORF">BGW38_002673</name>
</gene>
<dbReference type="InterPro" id="IPR004045">
    <property type="entry name" value="Glutathione_S-Trfase_N"/>
</dbReference>
<dbReference type="InterPro" id="IPR004046">
    <property type="entry name" value="GST_C"/>
</dbReference>
<dbReference type="SUPFAM" id="SSF52833">
    <property type="entry name" value="Thioredoxin-like"/>
    <property type="match status" value="1"/>
</dbReference>
<dbReference type="Gene3D" id="3.40.30.10">
    <property type="entry name" value="Glutaredoxin"/>
    <property type="match status" value="1"/>
</dbReference>
<dbReference type="Proteomes" id="UP000780801">
    <property type="component" value="Unassembled WGS sequence"/>
</dbReference>
<dbReference type="SUPFAM" id="SSF47616">
    <property type="entry name" value="GST C-terminal domain-like"/>
    <property type="match status" value="1"/>
</dbReference>
<dbReference type="OrthoDB" id="414243at2759"/>
<dbReference type="Pfam" id="PF14497">
    <property type="entry name" value="GST_C_3"/>
    <property type="match status" value="1"/>
</dbReference>
<organism evidence="3 4">
    <name type="scientific">Lunasporangiospora selenospora</name>
    <dbReference type="NCBI Taxonomy" id="979761"/>
    <lineage>
        <taxon>Eukaryota</taxon>
        <taxon>Fungi</taxon>
        <taxon>Fungi incertae sedis</taxon>
        <taxon>Mucoromycota</taxon>
        <taxon>Mortierellomycotina</taxon>
        <taxon>Mortierellomycetes</taxon>
        <taxon>Mortierellales</taxon>
        <taxon>Mortierellaceae</taxon>
        <taxon>Lunasporangiospora</taxon>
    </lineage>
</organism>
<evidence type="ECO:0000259" key="1">
    <source>
        <dbReference type="PROSITE" id="PS50404"/>
    </source>
</evidence>
<comment type="caution">
    <text evidence="3">The sequence shown here is derived from an EMBL/GenBank/DDBJ whole genome shotgun (WGS) entry which is preliminary data.</text>
</comment>
<dbReference type="InterPro" id="IPR050213">
    <property type="entry name" value="GST_superfamily"/>
</dbReference>
<reference evidence="3" key="1">
    <citation type="journal article" date="2020" name="Fungal Divers.">
        <title>Resolving the Mortierellaceae phylogeny through synthesis of multi-gene phylogenetics and phylogenomics.</title>
        <authorList>
            <person name="Vandepol N."/>
            <person name="Liber J."/>
            <person name="Desiro A."/>
            <person name="Na H."/>
            <person name="Kennedy M."/>
            <person name="Barry K."/>
            <person name="Grigoriev I.V."/>
            <person name="Miller A.N."/>
            <person name="O'Donnell K."/>
            <person name="Stajich J.E."/>
            <person name="Bonito G."/>
        </authorList>
    </citation>
    <scope>NUCLEOTIDE SEQUENCE</scope>
    <source>
        <strain evidence="3">KOD1015</strain>
    </source>
</reference>
<dbReference type="GO" id="GO:0004364">
    <property type="term" value="F:glutathione transferase activity"/>
    <property type="evidence" value="ECO:0007669"/>
    <property type="project" value="TreeGrafter"/>
</dbReference>
<evidence type="ECO:0000313" key="3">
    <source>
        <dbReference type="EMBL" id="KAF9580609.1"/>
    </source>
</evidence>
<evidence type="ECO:0000259" key="2">
    <source>
        <dbReference type="PROSITE" id="PS50405"/>
    </source>
</evidence>
<dbReference type="InterPro" id="IPR036282">
    <property type="entry name" value="Glutathione-S-Trfase_C_sf"/>
</dbReference>
<keyword evidence="4" id="KW-1185">Reference proteome</keyword>